<dbReference type="SUPFAM" id="SSF53474">
    <property type="entry name" value="alpha/beta-Hydrolases"/>
    <property type="match status" value="1"/>
</dbReference>
<accession>A0A9W8LSY5</accession>
<keyword evidence="2" id="KW-1185">Reference proteome</keyword>
<dbReference type="PANTHER" id="PTHR42103:SF2">
    <property type="entry name" value="AB HYDROLASE-1 DOMAIN-CONTAINING PROTEIN"/>
    <property type="match status" value="1"/>
</dbReference>
<dbReference type="Proteomes" id="UP001140094">
    <property type="component" value="Unassembled WGS sequence"/>
</dbReference>
<gene>
    <name evidence="1" type="ORF">H4R20_003505</name>
</gene>
<organism evidence="1 2">
    <name type="scientific">Coemansia guatemalensis</name>
    <dbReference type="NCBI Taxonomy" id="2761395"/>
    <lineage>
        <taxon>Eukaryota</taxon>
        <taxon>Fungi</taxon>
        <taxon>Fungi incertae sedis</taxon>
        <taxon>Zoopagomycota</taxon>
        <taxon>Kickxellomycotina</taxon>
        <taxon>Kickxellomycetes</taxon>
        <taxon>Kickxellales</taxon>
        <taxon>Kickxellaceae</taxon>
        <taxon>Coemansia</taxon>
    </lineage>
</organism>
<name>A0A9W8LSY5_9FUNG</name>
<dbReference type="EMBL" id="JANBUO010000741">
    <property type="protein sequence ID" value="KAJ2801882.1"/>
    <property type="molecule type" value="Genomic_DNA"/>
</dbReference>
<reference evidence="1" key="1">
    <citation type="submission" date="2022-07" db="EMBL/GenBank/DDBJ databases">
        <title>Phylogenomic reconstructions and comparative analyses of Kickxellomycotina fungi.</title>
        <authorList>
            <person name="Reynolds N.K."/>
            <person name="Stajich J.E."/>
            <person name="Barry K."/>
            <person name="Grigoriev I.V."/>
            <person name="Crous P."/>
            <person name="Smith M.E."/>
        </authorList>
    </citation>
    <scope>NUCLEOTIDE SEQUENCE</scope>
    <source>
        <strain evidence="1">NRRL 1565</strain>
    </source>
</reference>
<dbReference type="PANTHER" id="PTHR42103">
    <property type="entry name" value="ALPHA/BETA-HYDROLASES SUPERFAMILY PROTEIN"/>
    <property type="match status" value="1"/>
</dbReference>
<sequence>MVVETFELSCFVPSRLDGRALEAVVTLAADRSDHDEAAAGAARTAKAVVYLHPYPPLGGQLHNNVVHELGCVMERRVAVSVAFNLRGAGRSEGRTSWTGASEQEDLRSILDMLSARRLILHSRYHSQAECSALRTQMRARGLLPPDDSAQLDTVPLPPVTNTLLCGYSYGSVIAAAIAPDEYPLLAIDYAYVSFPYSVLWALVLQRRGWYLQRLMDTICNAAAIYASQHADGLTAPRSSLHIPQTLFVAGSADGFSSTSTYERWWEHLRAHALQLVQARQPSVDPDVASAAVGHAMATVLVPNANHGWLRRERDVSDAVASWWGPLQGPQ</sequence>
<evidence type="ECO:0000313" key="2">
    <source>
        <dbReference type="Proteomes" id="UP001140094"/>
    </source>
</evidence>
<evidence type="ECO:0000313" key="1">
    <source>
        <dbReference type="EMBL" id="KAJ2801882.1"/>
    </source>
</evidence>
<dbReference type="Gene3D" id="3.40.50.1820">
    <property type="entry name" value="alpha/beta hydrolase"/>
    <property type="match status" value="1"/>
</dbReference>
<dbReference type="InterPro" id="IPR029058">
    <property type="entry name" value="AB_hydrolase_fold"/>
</dbReference>
<dbReference type="OrthoDB" id="10260961at2759"/>
<dbReference type="AlphaFoldDB" id="A0A9W8LSY5"/>
<protein>
    <recommendedName>
        <fullName evidence="3">AB hydrolase-1 domain-containing protein</fullName>
    </recommendedName>
</protein>
<proteinExistence type="predicted"/>
<evidence type="ECO:0008006" key="3">
    <source>
        <dbReference type="Google" id="ProtNLM"/>
    </source>
</evidence>
<comment type="caution">
    <text evidence="1">The sequence shown here is derived from an EMBL/GenBank/DDBJ whole genome shotgun (WGS) entry which is preliminary data.</text>
</comment>